<feature type="region of interest" description="Disordered" evidence="1">
    <location>
        <begin position="234"/>
        <end position="275"/>
    </location>
</feature>
<protein>
    <submittedName>
        <fullName evidence="2">Uncharacterized protein</fullName>
    </submittedName>
</protein>
<accession>A0A1B7WM87</accession>
<evidence type="ECO:0000256" key="1">
    <source>
        <dbReference type="SAM" id="MobiDB-lite"/>
    </source>
</evidence>
<name>A0A1B7WM87_APHFL</name>
<organism evidence="2 3">
    <name type="scientific">Aphanizomenon flos-aquae WA102</name>
    <dbReference type="NCBI Taxonomy" id="1710896"/>
    <lineage>
        <taxon>Bacteria</taxon>
        <taxon>Bacillati</taxon>
        <taxon>Cyanobacteriota</taxon>
        <taxon>Cyanophyceae</taxon>
        <taxon>Nostocales</taxon>
        <taxon>Aphanizomenonaceae</taxon>
        <taxon>Aphanizomenon</taxon>
    </lineage>
</organism>
<evidence type="ECO:0000313" key="2">
    <source>
        <dbReference type="EMBL" id="OBQ38225.1"/>
    </source>
</evidence>
<dbReference type="Proteomes" id="UP000092093">
    <property type="component" value="Unassembled WGS sequence"/>
</dbReference>
<evidence type="ECO:0000313" key="3">
    <source>
        <dbReference type="Proteomes" id="UP000092093"/>
    </source>
</evidence>
<reference evidence="2 3" key="1">
    <citation type="submission" date="2015-09" db="EMBL/GenBank/DDBJ databases">
        <title>Aphanizomenon flos-aquae WA102.</title>
        <authorList>
            <person name="Driscoll C."/>
        </authorList>
    </citation>
    <scope>NUCLEOTIDE SEQUENCE [LARGE SCALE GENOMIC DNA]</scope>
    <source>
        <strain evidence="2">WA102</strain>
    </source>
</reference>
<feature type="region of interest" description="Disordered" evidence="1">
    <location>
        <begin position="1"/>
        <end position="29"/>
    </location>
</feature>
<comment type="caution">
    <text evidence="2">The sequence shown here is derived from an EMBL/GenBank/DDBJ whole genome shotgun (WGS) entry which is preliminary data.</text>
</comment>
<dbReference type="AlphaFoldDB" id="A0A1B7WM87"/>
<dbReference type="EMBL" id="LJOW01000234">
    <property type="protein sequence ID" value="OBQ38225.1"/>
    <property type="molecule type" value="Genomic_DNA"/>
</dbReference>
<proteinExistence type="predicted"/>
<gene>
    <name evidence="2" type="ORF">AN484_24430</name>
</gene>
<sequence>MAAPPCPSLPDGRSEDELGVDPTPEDRTGGQFLAVAVMSPADAGAQFRTTADLTGDVQGGAEVTVSVLGRVDRGRGVRKAGVALDHDIAASEADVGAGEGLGAGDLDGRLLQLGAVVDVGRGLEGDVRKGDPGVDFAVGVDLGDAVGGDGADSRGGQALVTDVDFAEGEVAAEADGVSALDGISIEEAAVDRDAAEAGRTVVEGDGSLDEALAVGALDAAEDVLGLPGDGAAEGEILGGSRDRGRSGGSGLLGVAACDEDGEGESGEGVFHIDDR</sequence>